<protein>
    <submittedName>
        <fullName evidence="3">Acetyltransferase</fullName>
    </submittedName>
</protein>
<dbReference type="Proteomes" id="UP000468687">
    <property type="component" value="Unassembled WGS sequence"/>
</dbReference>
<proteinExistence type="inferred from homology"/>
<comment type="caution">
    <text evidence="3">The sequence shown here is derived from an EMBL/GenBank/DDBJ whole genome shotgun (WGS) entry which is preliminary data.</text>
</comment>
<dbReference type="InterPro" id="IPR051159">
    <property type="entry name" value="Hexapeptide_acetyltransf"/>
</dbReference>
<sequence length="169" mass="18176">MVLLWGLVEQVFVTNAFQISSRLRVAVLRKFGATIGDGVILRPGLRVKFPWKLTIGDRSWVGEDVWLHNQDELTIGHDAVVSQGTFITTGSHAHRRDMALITRPVVIEAGAWVTARCVVTGGVTIGRSALVGPGTTVQSDVPPNTIVGSGAPQVLGERFPATRSAAQER</sequence>
<dbReference type="GO" id="GO:0005829">
    <property type="term" value="C:cytosol"/>
    <property type="evidence" value="ECO:0007669"/>
    <property type="project" value="TreeGrafter"/>
</dbReference>
<evidence type="ECO:0000256" key="2">
    <source>
        <dbReference type="ARBA" id="ARBA00022679"/>
    </source>
</evidence>
<dbReference type="PANTHER" id="PTHR23416:SF23">
    <property type="entry name" value="ACETYLTRANSFERASE C18B11.09C-RELATED"/>
    <property type="match status" value="1"/>
</dbReference>
<accession>A0A6P0HMP3</accession>
<dbReference type="InterPro" id="IPR011004">
    <property type="entry name" value="Trimer_LpxA-like_sf"/>
</dbReference>
<dbReference type="AlphaFoldDB" id="A0A6P0HMP3"/>
<comment type="similarity">
    <text evidence="1">Belongs to the transferase hexapeptide repeat family.</text>
</comment>
<dbReference type="EMBL" id="JAAGXA010000013">
    <property type="protein sequence ID" value="NEN79979.1"/>
    <property type="molecule type" value="Genomic_DNA"/>
</dbReference>
<dbReference type="PANTHER" id="PTHR23416">
    <property type="entry name" value="SIALIC ACID SYNTHASE-RELATED"/>
    <property type="match status" value="1"/>
</dbReference>
<keyword evidence="4" id="KW-1185">Reference proteome</keyword>
<organism evidence="3 4">
    <name type="scientific">Nocardioides zeae</name>
    <dbReference type="NCBI Taxonomy" id="1457234"/>
    <lineage>
        <taxon>Bacteria</taxon>
        <taxon>Bacillati</taxon>
        <taxon>Actinomycetota</taxon>
        <taxon>Actinomycetes</taxon>
        <taxon>Propionibacteriales</taxon>
        <taxon>Nocardioidaceae</taxon>
        <taxon>Nocardioides</taxon>
    </lineage>
</organism>
<evidence type="ECO:0000256" key="1">
    <source>
        <dbReference type="ARBA" id="ARBA00007274"/>
    </source>
</evidence>
<dbReference type="CDD" id="cd05825">
    <property type="entry name" value="LbH_wcaF_like"/>
    <property type="match status" value="1"/>
</dbReference>
<reference evidence="3 4" key="1">
    <citation type="journal article" date="2014" name="Int. J. Syst. Evol. Microbiol.">
        <title>Nocardioides zeae sp. nov., isolated from the stem of Zea mays.</title>
        <authorList>
            <person name="Glaeser S.P."/>
            <person name="McInroy J.A."/>
            <person name="Busse H.J."/>
            <person name="Kampfer P."/>
        </authorList>
    </citation>
    <scope>NUCLEOTIDE SEQUENCE [LARGE SCALE GENOMIC DNA]</scope>
    <source>
        <strain evidence="3 4">JCM 30728</strain>
    </source>
</reference>
<evidence type="ECO:0000313" key="4">
    <source>
        <dbReference type="Proteomes" id="UP000468687"/>
    </source>
</evidence>
<dbReference type="Gene3D" id="2.160.10.10">
    <property type="entry name" value="Hexapeptide repeat proteins"/>
    <property type="match status" value="1"/>
</dbReference>
<dbReference type="SUPFAM" id="SSF51161">
    <property type="entry name" value="Trimeric LpxA-like enzymes"/>
    <property type="match status" value="1"/>
</dbReference>
<evidence type="ECO:0000313" key="3">
    <source>
        <dbReference type="EMBL" id="NEN79979.1"/>
    </source>
</evidence>
<name>A0A6P0HMP3_9ACTN</name>
<keyword evidence="2 3" id="KW-0808">Transferase</keyword>
<gene>
    <name evidence="3" type="ORF">G3T38_17070</name>
</gene>
<dbReference type="GO" id="GO:0008374">
    <property type="term" value="F:O-acyltransferase activity"/>
    <property type="evidence" value="ECO:0007669"/>
    <property type="project" value="TreeGrafter"/>
</dbReference>